<evidence type="ECO:0000256" key="3">
    <source>
        <dbReference type="ARBA" id="ARBA00022833"/>
    </source>
</evidence>
<dbReference type="InterPro" id="IPR000536">
    <property type="entry name" value="Nucl_hrmn_rcpt_lig-bd"/>
</dbReference>
<evidence type="ECO:0000259" key="12">
    <source>
        <dbReference type="PROSITE" id="PS50808"/>
    </source>
</evidence>
<dbReference type="SUPFAM" id="SSF57716">
    <property type="entry name" value="Glucocorticoid receptor-like (DNA-binding domain)"/>
    <property type="match status" value="1"/>
</dbReference>
<dbReference type="Proteomes" id="UP000830375">
    <property type="component" value="Unassembled WGS sequence"/>
</dbReference>
<protein>
    <submittedName>
        <fullName evidence="15">Nuclear receptor subfamily 1 group I member 2</fullName>
    </submittedName>
</protein>
<keyword evidence="8 10" id="KW-0539">Nucleus</keyword>
<dbReference type="Gene3D" id="3.30.50.10">
    <property type="entry name" value="Erythroid Transcription Factor GATA-1, subunit A"/>
    <property type="match status" value="1"/>
</dbReference>
<organism evidence="15 16">
    <name type="scientific">Labeo rohita</name>
    <name type="common">Indian major carp</name>
    <name type="synonym">Cyprinus rohita</name>
    <dbReference type="NCBI Taxonomy" id="84645"/>
    <lineage>
        <taxon>Eukaryota</taxon>
        <taxon>Metazoa</taxon>
        <taxon>Chordata</taxon>
        <taxon>Craniata</taxon>
        <taxon>Vertebrata</taxon>
        <taxon>Euteleostomi</taxon>
        <taxon>Actinopterygii</taxon>
        <taxon>Neopterygii</taxon>
        <taxon>Teleostei</taxon>
        <taxon>Ostariophysi</taxon>
        <taxon>Cypriniformes</taxon>
        <taxon>Cyprinidae</taxon>
        <taxon>Labeoninae</taxon>
        <taxon>Labeonini</taxon>
        <taxon>Labeo</taxon>
    </lineage>
</organism>
<dbReference type="InterPro" id="IPR001723">
    <property type="entry name" value="Nuclear_hrmn_rcpt"/>
</dbReference>
<keyword evidence="1 10" id="KW-0479">Metal-binding</keyword>
<dbReference type="EMBL" id="JACTAM010000009">
    <property type="protein sequence ID" value="KAI2660455.1"/>
    <property type="molecule type" value="Genomic_DNA"/>
</dbReference>
<gene>
    <name evidence="15" type="ORF">H4Q32_008021</name>
</gene>
<dbReference type="InterPro" id="IPR013088">
    <property type="entry name" value="Znf_NHR/GATA"/>
</dbReference>
<keyword evidence="7 10" id="KW-0675">Receptor</keyword>
<evidence type="ECO:0000256" key="4">
    <source>
        <dbReference type="ARBA" id="ARBA00023015"/>
    </source>
</evidence>
<evidence type="ECO:0000256" key="6">
    <source>
        <dbReference type="ARBA" id="ARBA00023163"/>
    </source>
</evidence>
<dbReference type="PRINTS" id="PR00398">
    <property type="entry name" value="STRDHORMONER"/>
</dbReference>
<feature type="domain" description="NR LBD" evidence="14">
    <location>
        <begin position="335"/>
        <end position="692"/>
    </location>
</feature>
<evidence type="ECO:0000256" key="1">
    <source>
        <dbReference type="ARBA" id="ARBA00022723"/>
    </source>
</evidence>
<evidence type="ECO:0000256" key="11">
    <source>
        <dbReference type="SAM" id="MobiDB-lite"/>
    </source>
</evidence>
<dbReference type="Pfam" id="PF00104">
    <property type="entry name" value="Hormone_recep"/>
    <property type="match status" value="1"/>
</dbReference>
<dbReference type="PROSITE" id="PS50808">
    <property type="entry name" value="ZF_BED"/>
    <property type="match status" value="1"/>
</dbReference>
<dbReference type="SMART" id="SM00614">
    <property type="entry name" value="ZnF_BED"/>
    <property type="match status" value="1"/>
</dbReference>
<evidence type="ECO:0000259" key="14">
    <source>
        <dbReference type="PROSITE" id="PS51843"/>
    </source>
</evidence>
<evidence type="ECO:0000259" key="13">
    <source>
        <dbReference type="PROSITE" id="PS51030"/>
    </source>
</evidence>
<keyword evidence="5 10" id="KW-0238">DNA-binding</keyword>
<accession>A0ABQ8MC45</accession>
<evidence type="ECO:0000256" key="2">
    <source>
        <dbReference type="ARBA" id="ARBA00022771"/>
    </source>
</evidence>
<dbReference type="SMART" id="SM00399">
    <property type="entry name" value="ZnF_C4"/>
    <property type="match status" value="1"/>
</dbReference>
<evidence type="ECO:0000256" key="8">
    <source>
        <dbReference type="ARBA" id="ARBA00023242"/>
    </source>
</evidence>
<dbReference type="SUPFAM" id="SSF57667">
    <property type="entry name" value="beta-beta-alpha zinc fingers"/>
    <property type="match status" value="1"/>
</dbReference>
<dbReference type="PANTHER" id="PTHR24082:SF39">
    <property type="entry name" value="NUCLEAR RECEPTOR SUBFAMILY 1 GROUP I MEMBER 2"/>
    <property type="match status" value="1"/>
</dbReference>
<reference evidence="15 16" key="1">
    <citation type="submission" date="2022-01" db="EMBL/GenBank/DDBJ databases">
        <title>A high-quality chromosome-level genome assembly of rohu carp, Labeo rohita.</title>
        <authorList>
            <person name="Arick M.A. II"/>
            <person name="Hsu C.-Y."/>
            <person name="Magbanua Z."/>
            <person name="Pechanova O."/>
            <person name="Grover C."/>
            <person name="Miller E."/>
            <person name="Thrash A."/>
            <person name="Ezzel L."/>
            <person name="Alam S."/>
            <person name="Benzie J."/>
            <person name="Hamilton M."/>
            <person name="Karsi A."/>
            <person name="Lawrence M.L."/>
            <person name="Peterson D.G."/>
        </authorList>
    </citation>
    <scope>NUCLEOTIDE SEQUENCE [LARGE SCALE GENOMIC DNA]</scope>
    <source>
        <strain evidence="16">BAU-BD-2019</strain>
        <tissue evidence="15">Blood</tissue>
    </source>
</reference>
<dbReference type="PANTHER" id="PTHR24082">
    <property type="entry name" value="NUCLEAR HORMONE RECEPTOR"/>
    <property type="match status" value="1"/>
</dbReference>
<dbReference type="PROSITE" id="PS51843">
    <property type="entry name" value="NR_LBD"/>
    <property type="match status" value="1"/>
</dbReference>
<feature type="domain" description="Nuclear receptor" evidence="13">
    <location>
        <begin position="234"/>
        <end position="309"/>
    </location>
</feature>
<evidence type="ECO:0000256" key="9">
    <source>
        <dbReference type="PROSITE-ProRule" id="PRU00027"/>
    </source>
</evidence>
<name>A0ABQ8MC45_LABRO</name>
<comment type="caution">
    <text evidence="15">The sequence shown here is derived from an EMBL/GenBank/DDBJ whole genome shotgun (WGS) entry which is preliminary data.</text>
</comment>
<dbReference type="InterPro" id="IPR001628">
    <property type="entry name" value="Znf_hrmn_rcpt"/>
</dbReference>
<comment type="similarity">
    <text evidence="10">Belongs to the nuclear hormone receptor family.</text>
</comment>
<keyword evidence="2 9" id="KW-0863">Zinc-finger</keyword>
<dbReference type="Pfam" id="PF00105">
    <property type="entry name" value="zf-C4"/>
    <property type="match status" value="1"/>
</dbReference>
<dbReference type="PROSITE" id="PS00031">
    <property type="entry name" value="NUCLEAR_REC_DBD_1"/>
    <property type="match status" value="1"/>
</dbReference>
<feature type="compositionally biased region" description="Acidic residues" evidence="11">
    <location>
        <begin position="224"/>
        <end position="233"/>
    </location>
</feature>
<evidence type="ECO:0000256" key="10">
    <source>
        <dbReference type="RuleBase" id="RU004334"/>
    </source>
</evidence>
<dbReference type="InterPro" id="IPR035500">
    <property type="entry name" value="NHR-like_dom_sf"/>
</dbReference>
<sequence>MESSMLPRPHVTSAWLAKRKKKKNTLVEVLRVNLTATTNSQKIAWQLQTQETRRQNLNPPPLSLKSPVWKYFGFPVSYVDNVRVVDKKNTVCKLCYVRISHYSTGSTTNMAGHLRRHHKNIDLSVKPTSVTQTTLPSSFGIKLPSNSTRAKAITSAVGVFIAADMRPYSVVENSGFRHLISVLEPRYEIPSRTHLTATCFLQLRMSKEMEELSPLGDSGHGGGSEEETEEDDEPKICQVCGDKSTGYHFNAMTCEGCKGFFRRAMKRPAQLCCPFQNACVITKTNRRQCQSCRLQKCLSIGMKRELIMSDEAVEKRRMQIRRKRMQEEPVMLSPQQETVIQELLSAHHKTFDMTCANFVQFRPLDRDQISMSEYGRETDNGKLIYKPPPEDAMQRTISCFSPSSPSSSFQSAENKERKRHKSTIFTSLPHFADLTTHMIKNIINFSKTLAMFRALIIEDQIALLKGATFEIILIHFNMFFNEVTGIWECGPVQYCLDDAMRVVFPHYTRSKEETDNTLTDKPEQSSASLLHPDSLPLTLRGCKRGVRAKWPSSEPSPQTASQILIHFIPQYSGFQRHLLDPMMNFHYALRKLHLREEEYVLMQAISLFSPDRPGVTHHSEIDRYQEIIAVALKTYIEAKRNDPEKHLLYPKIMACLTEMRTMNEEYTKQVLKIQDIQPDVSPLLLEIISKDC</sequence>
<evidence type="ECO:0000256" key="7">
    <source>
        <dbReference type="ARBA" id="ARBA00023170"/>
    </source>
</evidence>
<dbReference type="CDD" id="cd07162">
    <property type="entry name" value="NR_DBD_PXR"/>
    <property type="match status" value="1"/>
</dbReference>
<keyword evidence="16" id="KW-1185">Reference proteome</keyword>
<evidence type="ECO:0000313" key="15">
    <source>
        <dbReference type="EMBL" id="KAI2660455.1"/>
    </source>
</evidence>
<comment type="subcellular location">
    <subcellularLocation>
        <location evidence="10">Nucleus</location>
    </subcellularLocation>
</comment>
<dbReference type="SUPFAM" id="SSF48508">
    <property type="entry name" value="Nuclear receptor ligand-binding domain"/>
    <property type="match status" value="1"/>
</dbReference>
<dbReference type="PRINTS" id="PR00047">
    <property type="entry name" value="STROIDFINGER"/>
</dbReference>
<dbReference type="SMART" id="SM00430">
    <property type="entry name" value="HOLI"/>
    <property type="match status" value="1"/>
</dbReference>
<keyword evidence="4 10" id="KW-0805">Transcription regulation</keyword>
<proteinExistence type="inferred from homology"/>
<dbReference type="InterPro" id="IPR003656">
    <property type="entry name" value="Znf_BED"/>
</dbReference>
<dbReference type="SUPFAM" id="SSF140996">
    <property type="entry name" value="Hermes dimerisation domain"/>
    <property type="match status" value="1"/>
</dbReference>
<keyword evidence="3 10" id="KW-0862">Zinc</keyword>
<dbReference type="InterPro" id="IPR050234">
    <property type="entry name" value="Nuclear_hormone_rcpt_NR1"/>
</dbReference>
<dbReference type="Pfam" id="PF02892">
    <property type="entry name" value="zf-BED"/>
    <property type="match status" value="1"/>
</dbReference>
<dbReference type="InterPro" id="IPR036236">
    <property type="entry name" value="Znf_C2H2_sf"/>
</dbReference>
<feature type="region of interest" description="Disordered" evidence="11">
    <location>
        <begin position="211"/>
        <end position="234"/>
    </location>
</feature>
<keyword evidence="6 10" id="KW-0804">Transcription</keyword>
<dbReference type="Gene3D" id="1.10.565.10">
    <property type="entry name" value="Retinoid X Receptor"/>
    <property type="match status" value="1"/>
</dbReference>
<evidence type="ECO:0000256" key="5">
    <source>
        <dbReference type="ARBA" id="ARBA00023125"/>
    </source>
</evidence>
<feature type="domain" description="BED-type" evidence="12">
    <location>
        <begin position="63"/>
        <end position="125"/>
    </location>
</feature>
<evidence type="ECO:0000313" key="16">
    <source>
        <dbReference type="Proteomes" id="UP000830375"/>
    </source>
</evidence>
<dbReference type="PROSITE" id="PS51030">
    <property type="entry name" value="NUCLEAR_REC_DBD_2"/>
    <property type="match status" value="1"/>
</dbReference>